<feature type="transmembrane region" description="Helical" evidence="1">
    <location>
        <begin position="411"/>
        <end position="432"/>
    </location>
</feature>
<dbReference type="Pfam" id="PF00115">
    <property type="entry name" value="COX1"/>
    <property type="match status" value="1"/>
</dbReference>
<evidence type="ECO:0000313" key="3">
    <source>
        <dbReference type="EMBL" id="ATY33545.1"/>
    </source>
</evidence>
<dbReference type="PANTHER" id="PTHR10422:SF38">
    <property type="entry name" value="CYTOCHROME B SUBUNIT OF NITRIC OXIDE REDUCTASE"/>
    <property type="match status" value="1"/>
</dbReference>
<feature type="transmembrane region" description="Helical" evidence="1">
    <location>
        <begin position="585"/>
        <end position="608"/>
    </location>
</feature>
<dbReference type="AlphaFoldDB" id="A0A2K8MI32"/>
<feature type="transmembrane region" description="Helical" evidence="1">
    <location>
        <begin position="333"/>
        <end position="352"/>
    </location>
</feature>
<dbReference type="Proteomes" id="UP000229081">
    <property type="component" value="Chromosome"/>
</dbReference>
<dbReference type="OrthoDB" id="9767153at2"/>
<keyword evidence="1" id="KW-1133">Transmembrane helix</keyword>
<protein>
    <submittedName>
        <fullName evidence="3">Nitric oxide reductase large subunit</fullName>
    </submittedName>
</protein>
<dbReference type="GO" id="GO:0016020">
    <property type="term" value="C:membrane"/>
    <property type="evidence" value="ECO:0007669"/>
    <property type="project" value="InterPro"/>
</dbReference>
<dbReference type="KEGG" id="sphc:CVN68_17560"/>
<evidence type="ECO:0000313" key="4">
    <source>
        <dbReference type="Proteomes" id="UP000229081"/>
    </source>
</evidence>
<dbReference type="GO" id="GO:0020037">
    <property type="term" value="F:heme binding"/>
    <property type="evidence" value="ECO:0007669"/>
    <property type="project" value="InterPro"/>
</dbReference>
<feature type="transmembrane region" description="Helical" evidence="1">
    <location>
        <begin position="229"/>
        <end position="249"/>
    </location>
</feature>
<dbReference type="InterPro" id="IPR054309">
    <property type="entry name" value="NorB_cytochrome_c-like"/>
</dbReference>
<keyword evidence="1" id="KW-0812">Transmembrane</keyword>
<sequence length="758" mass="83968">MINSKKLWLWLGAIFVISFAILGLIGREIFVKAPPVPETVVTTMGDTLYTKAQVQTGREVWQTLGGMQLGSVWGHGGYVAPDWGADWLHREATALLDIWAKKERGKPFAQLRSEDQAALRQRLKDELRTNSYDAGTGAITVSPERGQAMAEVADHYTKLFSSDPALRELRIDYAIPERSLTNATDRASLGAFFFWTAWTSVTNRPDDTISYTNNWPHEPLVGNTPSAALGIWSIASVLFLIAGVGWLTWYQARQGEEEHADVPAQDPLLGMKPTPSMKATTKYFVTVIGLFLAQVVLGAITAHYAVEGQDFYGVAISDYIPYALTRTWHTQLGIFWIATAWLATGLYVAPMLSGHEPRFQKLGVNFLWVALLVVVIGSFAGEWFAIQQKLGHAANFWFGHMGYEFVDLGRFWAILLFIGLMLWLTLVGRALWPALRTPSESRGLIGMVFVSTVCIGLFFGAALTWGRHSPLSMIEYFRWWVVHLWVEGFFEVFATAVIALIFAGLGLVRARAANIAVVFSTAVFLTGGILGTLHHLYFSGTTTPIIAWGAMFSALEVVPLALLGVEALHNYRRTKAAPWVLTYKWPILFFVAVSFWNLVGAGILGFAINPPISLYYIQGLNMTPSHAHAALFGVYGMLGIGLMLFCLRTAFRDAVWSEGLLKAVFWSLNLGLAGMVFLSLVPSGLYQAYHSVTNSFWYARSPEIVHGTVMETLVWMRVPGDIVFSIGAMLLALCVAKMFLGRRQPAADVREPELMPAE</sequence>
<dbReference type="GO" id="GO:0009060">
    <property type="term" value="P:aerobic respiration"/>
    <property type="evidence" value="ECO:0007669"/>
    <property type="project" value="InterPro"/>
</dbReference>
<dbReference type="RefSeq" id="WP_100283344.1">
    <property type="nucleotide sequence ID" value="NZ_CP024923.1"/>
</dbReference>
<feature type="transmembrane region" description="Helical" evidence="1">
    <location>
        <begin position="515"/>
        <end position="533"/>
    </location>
</feature>
<name>A0A2K8MI32_9SPHN</name>
<proteinExistence type="predicted"/>
<dbReference type="InterPro" id="IPR036927">
    <property type="entry name" value="Cyt_c_oxase-like_su1_sf"/>
</dbReference>
<feature type="domain" description="Nitric oxide reductase subunit B cytochrome c-like" evidence="2">
    <location>
        <begin position="37"/>
        <end position="217"/>
    </location>
</feature>
<accession>A0A2K8MI32</accession>
<feature type="transmembrane region" description="Helical" evidence="1">
    <location>
        <begin position="628"/>
        <end position="647"/>
    </location>
</feature>
<dbReference type="InterPro" id="IPR000883">
    <property type="entry name" value="Cyt_C_Oxase_1"/>
</dbReference>
<dbReference type="PANTHER" id="PTHR10422">
    <property type="entry name" value="CYTOCHROME C OXIDASE SUBUNIT 1"/>
    <property type="match status" value="1"/>
</dbReference>
<feature type="transmembrane region" description="Helical" evidence="1">
    <location>
        <begin position="485"/>
        <end position="508"/>
    </location>
</feature>
<organism evidence="3 4">
    <name type="scientific">Sphingomonas psychrotolerans</name>
    <dbReference type="NCBI Taxonomy" id="1327635"/>
    <lineage>
        <taxon>Bacteria</taxon>
        <taxon>Pseudomonadati</taxon>
        <taxon>Pseudomonadota</taxon>
        <taxon>Alphaproteobacteria</taxon>
        <taxon>Sphingomonadales</taxon>
        <taxon>Sphingomonadaceae</taxon>
        <taxon>Sphingomonas</taxon>
    </lineage>
</organism>
<keyword evidence="1" id="KW-0472">Membrane</keyword>
<feature type="transmembrane region" description="Helical" evidence="1">
    <location>
        <begin position="545"/>
        <end position="565"/>
    </location>
</feature>
<dbReference type="GO" id="GO:0004129">
    <property type="term" value="F:cytochrome-c oxidase activity"/>
    <property type="evidence" value="ECO:0007669"/>
    <property type="project" value="InterPro"/>
</dbReference>
<dbReference type="SUPFAM" id="SSF81442">
    <property type="entry name" value="Cytochrome c oxidase subunit I-like"/>
    <property type="match status" value="1"/>
</dbReference>
<feature type="transmembrane region" description="Helical" evidence="1">
    <location>
        <begin position="444"/>
        <end position="465"/>
    </location>
</feature>
<evidence type="ECO:0000259" key="2">
    <source>
        <dbReference type="Pfam" id="PF22085"/>
    </source>
</evidence>
<keyword evidence="4" id="KW-1185">Reference proteome</keyword>
<feature type="transmembrane region" description="Helical" evidence="1">
    <location>
        <begin position="7"/>
        <end position="26"/>
    </location>
</feature>
<feature type="transmembrane region" description="Helical" evidence="1">
    <location>
        <begin position="283"/>
        <end position="306"/>
    </location>
</feature>
<dbReference type="Pfam" id="PF22085">
    <property type="entry name" value="NorB_cytochrome_c-like"/>
    <property type="match status" value="1"/>
</dbReference>
<evidence type="ECO:0000256" key="1">
    <source>
        <dbReference type="SAM" id="Phobius"/>
    </source>
</evidence>
<reference evidence="3 4" key="1">
    <citation type="submission" date="2017-11" db="EMBL/GenBank/DDBJ databases">
        <title>Complete genome sequence of Sphingomonas sp. Strain Cra20, a psychrotolerant potential plant growth promoting rhizobacteria.</title>
        <authorList>
            <person name="Luo Y."/>
        </authorList>
    </citation>
    <scope>NUCLEOTIDE SEQUENCE [LARGE SCALE GENOMIC DNA]</scope>
    <source>
        <strain evidence="3 4">Cra20</strain>
    </source>
</reference>
<dbReference type="Gene3D" id="1.20.210.10">
    <property type="entry name" value="Cytochrome c oxidase-like, subunit I domain"/>
    <property type="match status" value="1"/>
</dbReference>
<gene>
    <name evidence="3" type="ORF">CVN68_17560</name>
</gene>
<feature type="transmembrane region" description="Helical" evidence="1">
    <location>
        <begin position="659"/>
        <end position="681"/>
    </location>
</feature>
<feature type="transmembrane region" description="Helical" evidence="1">
    <location>
        <begin position="722"/>
        <end position="740"/>
    </location>
</feature>
<feature type="transmembrane region" description="Helical" evidence="1">
    <location>
        <begin position="364"/>
        <end position="386"/>
    </location>
</feature>
<dbReference type="EMBL" id="CP024923">
    <property type="protein sequence ID" value="ATY33545.1"/>
    <property type="molecule type" value="Genomic_DNA"/>
</dbReference>